<sequence length="128" mass="13630">MLNHTITSGHSSLKLLSPLITLTGLLKASDATLSCLTNTFGVTYLVTSTTMSSLVVLGDFLPHQVNLSSLISPQGKRSTLHLGLQNRSSAHLGPLQGPHCPTEDYPKSISQLQLGFSETKHGSTNGIY</sequence>
<evidence type="ECO:0000313" key="2">
    <source>
        <dbReference type="Proteomes" id="UP001054837"/>
    </source>
</evidence>
<name>A0AAV4XBL1_9ARAC</name>
<reference evidence="1 2" key="1">
    <citation type="submission" date="2021-06" db="EMBL/GenBank/DDBJ databases">
        <title>Caerostris darwini draft genome.</title>
        <authorList>
            <person name="Kono N."/>
            <person name="Arakawa K."/>
        </authorList>
    </citation>
    <scope>NUCLEOTIDE SEQUENCE [LARGE SCALE GENOMIC DNA]</scope>
</reference>
<organism evidence="1 2">
    <name type="scientific">Caerostris darwini</name>
    <dbReference type="NCBI Taxonomy" id="1538125"/>
    <lineage>
        <taxon>Eukaryota</taxon>
        <taxon>Metazoa</taxon>
        <taxon>Ecdysozoa</taxon>
        <taxon>Arthropoda</taxon>
        <taxon>Chelicerata</taxon>
        <taxon>Arachnida</taxon>
        <taxon>Araneae</taxon>
        <taxon>Araneomorphae</taxon>
        <taxon>Entelegynae</taxon>
        <taxon>Araneoidea</taxon>
        <taxon>Araneidae</taxon>
        <taxon>Caerostris</taxon>
    </lineage>
</organism>
<gene>
    <name evidence="1" type="ORF">CDAR_444231</name>
</gene>
<keyword evidence="2" id="KW-1185">Reference proteome</keyword>
<evidence type="ECO:0000313" key="1">
    <source>
        <dbReference type="EMBL" id="GIY91174.1"/>
    </source>
</evidence>
<proteinExistence type="predicted"/>
<dbReference type="AlphaFoldDB" id="A0AAV4XBL1"/>
<dbReference type="Proteomes" id="UP001054837">
    <property type="component" value="Unassembled WGS sequence"/>
</dbReference>
<protein>
    <submittedName>
        <fullName evidence="1">Uncharacterized protein</fullName>
    </submittedName>
</protein>
<comment type="caution">
    <text evidence="1">The sequence shown here is derived from an EMBL/GenBank/DDBJ whole genome shotgun (WGS) entry which is preliminary data.</text>
</comment>
<accession>A0AAV4XBL1</accession>
<dbReference type="EMBL" id="BPLQ01015729">
    <property type="protein sequence ID" value="GIY91174.1"/>
    <property type="molecule type" value="Genomic_DNA"/>
</dbReference>